<keyword evidence="9" id="KW-1185">Reference proteome</keyword>
<proteinExistence type="predicted"/>
<evidence type="ECO:0000259" key="6">
    <source>
        <dbReference type="Pfam" id="PF13087"/>
    </source>
</evidence>
<keyword evidence="3" id="KW-0347">Helicase</keyword>
<evidence type="ECO:0000256" key="1">
    <source>
        <dbReference type="ARBA" id="ARBA00022741"/>
    </source>
</evidence>
<dbReference type="CDD" id="cd18808">
    <property type="entry name" value="SF1_C_Upf1"/>
    <property type="match status" value="1"/>
</dbReference>
<dbReference type="InterPro" id="IPR047187">
    <property type="entry name" value="SF1_C_Upf1"/>
</dbReference>
<dbReference type="AlphaFoldDB" id="A0AAF0TGH4"/>
<evidence type="ECO:0000259" key="7">
    <source>
        <dbReference type="Pfam" id="PF20073"/>
    </source>
</evidence>
<evidence type="ECO:0000313" key="8">
    <source>
        <dbReference type="EMBL" id="WMV17994.1"/>
    </source>
</evidence>
<gene>
    <name evidence="8" type="ORF">MTR67_011379</name>
</gene>
<dbReference type="Pfam" id="PF13087">
    <property type="entry name" value="AAA_12"/>
    <property type="match status" value="1"/>
</dbReference>
<dbReference type="Gene3D" id="3.40.50.300">
    <property type="entry name" value="P-loop containing nucleotide triphosphate hydrolases"/>
    <property type="match status" value="2"/>
</dbReference>
<evidence type="ECO:0000256" key="4">
    <source>
        <dbReference type="ARBA" id="ARBA00022840"/>
    </source>
</evidence>
<evidence type="ECO:0000256" key="2">
    <source>
        <dbReference type="ARBA" id="ARBA00022801"/>
    </source>
</evidence>
<evidence type="ECO:0008006" key="10">
    <source>
        <dbReference type="Google" id="ProtNLM"/>
    </source>
</evidence>
<dbReference type="FunFam" id="3.40.50.300:FF:000326">
    <property type="entry name" value="P-loop containing nucleoside triphosphate hydrolase"/>
    <property type="match status" value="1"/>
</dbReference>
<dbReference type="Pfam" id="PF20073">
    <property type="entry name" value="DUF6469"/>
    <property type="match status" value="1"/>
</dbReference>
<dbReference type="PANTHER" id="PTHR10887">
    <property type="entry name" value="DNA2/NAM7 HELICASE FAMILY"/>
    <property type="match status" value="1"/>
</dbReference>
<dbReference type="InterPro" id="IPR041677">
    <property type="entry name" value="DNA2/NAM7_AAA_11"/>
</dbReference>
<dbReference type="InterPro" id="IPR045529">
    <property type="entry name" value="DUF6469"/>
</dbReference>
<dbReference type="GO" id="GO:0004386">
    <property type="term" value="F:helicase activity"/>
    <property type="evidence" value="ECO:0007669"/>
    <property type="project" value="UniProtKB-KW"/>
</dbReference>
<feature type="domain" description="DUF6469" evidence="7">
    <location>
        <begin position="69"/>
        <end position="191"/>
    </location>
</feature>
<keyword evidence="2" id="KW-0378">Hydrolase</keyword>
<dbReference type="EMBL" id="CP133614">
    <property type="protein sequence ID" value="WMV17994.1"/>
    <property type="molecule type" value="Genomic_DNA"/>
</dbReference>
<protein>
    <recommendedName>
        <fullName evidence="10">P-loop containing nucleoside triphosphate hydrolases superfamily protein</fullName>
    </recommendedName>
</protein>
<accession>A0AAF0TGH4</accession>
<sequence length="1062" mass="121114">DVLNKDLYKDKFVCDLSSFVPKMCKVMEIPETFLSIDHYMKSFITPLIEETHADLLSNITTVSRAPALEVLDVRESKYFKPPKSLYYDILVNRAMEGKKFERKYKPMNGDLIAVSDVLPRRIDDLNRPKISYLIGIINNIKDEDSYRIHIQSSKPISFQKQDNDKGEKGDKLFVVYLSNLTTNLRIWAALNPNMENANLNIINTVLKSNPITDEIDCSLCSSSESKTNVLSNSSAIIQSFGLDGAQQEAVLSCIATKECVHRNTVKLIWGPPGTGKTKTVASLLYVLLKMKCRTLTCAPTNIAVLGVTKRLMQHVRDGLEFDTYGLGDIILFGNAKRMNISDHEDLFDVFLNTRVRILACCLSPIHGWRSAIESMIYFLKSPMKQYRQYLREEERNSTKQLRKKVVIKNLQKNKKKTSKDKRSFKRKNNFTSNGEVNMANFVETSEEETSVWTFEEFVIKRFKWIQNHLTYCLTSLYTHLPTSFLPLEVAKEMIRLLKMLQTLETLFGSVVTCKEFKEVLLGILASNKARRFAYLYAIKQGCLKVLEFLNESISLPKLIYDYQIRRFCLKDACLIFCTAFSSSKLHRRGMEPLKMVVIDEAAQLKECESTIPLQLPGLRHAILIGDEKQLPAMVQSKICEKAEFGRSLFERLVILGHKKHLLNVQYRMHPKISLFPNNEFYEKKIMDGPNVTAAIYEKRFLKGDIFGSYSFINVSSGKEVLDEEHSTRNMAEVLIVAEIVANLHRESVSSNHKVRVGCISPYKAQVFAIEQILAKRYSTDVKSDFSVNARSVDGFQGGEEDVIIISTVRCNGSGSVGFLSNIQRANVALTRARYCLWILGNAATLVNSSSIWKNIVIDAKARDCYFDAIDDIRLAQTVLNATVEVGQIDTLLRTDSPLFKTAKWKVLFCENFSKSIARLKDVEISKEVVSLLMKLSRGWRKSEKKRMINKGGSSSALLEVYNVKYLKLIWTIAILQQDSIHVQVLKIWDILPAYQIPNLSKDLDILFGQYTVDMMNRCISKRVERYIHVFVFSSVLNCCLIICSYKSYSFAVFTNHPCSVET</sequence>
<dbReference type="GO" id="GO:0005694">
    <property type="term" value="C:chromosome"/>
    <property type="evidence" value="ECO:0007669"/>
    <property type="project" value="UniProtKB-ARBA"/>
</dbReference>
<dbReference type="PANTHER" id="PTHR10887:SF512">
    <property type="entry name" value="ZINC FINGER PHD-TYPE DOMAIN-CONTAINING PROTEIN"/>
    <property type="match status" value="1"/>
</dbReference>
<keyword evidence="1" id="KW-0547">Nucleotide-binding</keyword>
<feature type="domain" description="DNA2/NAM7 helicase-like C-terminal" evidence="6">
    <location>
        <begin position="645"/>
        <end position="842"/>
    </location>
</feature>
<dbReference type="SUPFAM" id="SSF52540">
    <property type="entry name" value="P-loop containing nucleoside triphosphate hydrolases"/>
    <property type="match status" value="1"/>
</dbReference>
<organism evidence="8 9">
    <name type="scientific">Solanum verrucosum</name>
    <dbReference type="NCBI Taxonomy" id="315347"/>
    <lineage>
        <taxon>Eukaryota</taxon>
        <taxon>Viridiplantae</taxon>
        <taxon>Streptophyta</taxon>
        <taxon>Embryophyta</taxon>
        <taxon>Tracheophyta</taxon>
        <taxon>Spermatophyta</taxon>
        <taxon>Magnoliopsida</taxon>
        <taxon>eudicotyledons</taxon>
        <taxon>Gunneridae</taxon>
        <taxon>Pentapetalae</taxon>
        <taxon>asterids</taxon>
        <taxon>lamiids</taxon>
        <taxon>Solanales</taxon>
        <taxon>Solanaceae</taxon>
        <taxon>Solanoideae</taxon>
        <taxon>Solaneae</taxon>
        <taxon>Solanum</taxon>
    </lineage>
</organism>
<dbReference type="InterPro" id="IPR045055">
    <property type="entry name" value="DNA2/NAM7-like"/>
</dbReference>
<feature type="domain" description="DNA2/NAM7 helicase helicase" evidence="5">
    <location>
        <begin position="563"/>
        <end position="637"/>
    </location>
</feature>
<dbReference type="Pfam" id="PF13086">
    <property type="entry name" value="AAA_11"/>
    <property type="match status" value="2"/>
</dbReference>
<evidence type="ECO:0000256" key="3">
    <source>
        <dbReference type="ARBA" id="ARBA00022806"/>
    </source>
</evidence>
<dbReference type="GO" id="GO:0016787">
    <property type="term" value="F:hydrolase activity"/>
    <property type="evidence" value="ECO:0007669"/>
    <property type="project" value="UniProtKB-KW"/>
</dbReference>
<dbReference type="Proteomes" id="UP001234989">
    <property type="component" value="Chromosome 3"/>
</dbReference>
<name>A0AAF0TGH4_SOLVR</name>
<feature type="domain" description="DNA2/NAM7 helicase helicase" evidence="5">
    <location>
        <begin position="243"/>
        <end position="426"/>
    </location>
</feature>
<dbReference type="GO" id="GO:0005524">
    <property type="term" value="F:ATP binding"/>
    <property type="evidence" value="ECO:0007669"/>
    <property type="project" value="UniProtKB-KW"/>
</dbReference>
<evidence type="ECO:0000313" key="9">
    <source>
        <dbReference type="Proteomes" id="UP001234989"/>
    </source>
</evidence>
<dbReference type="InterPro" id="IPR041679">
    <property type="entry name" value="DNA2/NAM7-like_C"/>
</dbReference>
<reference evidence="8" key="1">
    <citation type="submission" date="2023-08" db="EMBL/GenBank/DDBJ databases">
        <title>A de novo genome assembly of Solanum verrucosum Schlechtendal, a Mexican diploid species geographically isolated from the other diploid A-genome species in potato relatives.</title>
        <authorList>
            <person name="Hosaka K."/>
        </authorList>
    </citation>
    <scope>NUCLEOTIDE SEQUENCE</scope>
    <source>
        <tissue evidence="8">Young leaves</tissue>
    </source>
</reference>
<keyword evidence="4" id="KW-0067">ATP-binding</keyword>
<dbReference type="InterPro" id="IPR027417">
    <property type="entry name" value="P-loop_NTPase"/>
</dbReference>
<feature type="non-terminal residue" evidence="8">
    <location>
        <position position="1"/>
    </location>
</feature>
<evidence type="ECO:0000259" key="5">
    <source>
        <dbReference type="Pfam" id="PF13086"/>
    </source>
</evidence>